<proteinExistence type="predicted"/>
<evidence type="ECO:0000256" key="1">
    <source>
        <dbReference type="SAM" id="MobiDB-lite"/>
    </source>
</evidence>
<feature type="region of interest" description="Disordered" evidence="1">
    <location>
        <begin position="183"/>
        <end position="220"/>
    </location>
</feature>
<accession>A0A9P1GLM2</accession>
<name>A0A9P1GLM2_9DINO</name>
<sequence length="1155" mass="125355">MGKGKAVADAACKFCKLRFHVDTNPLVKNLDKNDTLKPRCTNARDCRPCANFIKNEEEYADMTASALEKYLQDTANQKVYDEKFKEWCATRREGGRRARNRGAIEVSSTSSKTARQISKVAEGGSSDDDAAADAFEQASKKLRVTASSKDDEIALKMSAKTGSEDDELMSMLWGGDISFLGGGGGGSDDETQAKKKAKVGGTSGTSRARRATTVDSKSTNANVANAAAPSGAASDAGGSDAASGTVFAFQVGGQSKKNAAAETRELDKSEGLVLQANQLKFQVEDSRGGVMQLSLSKVTSLLEKLETRLGESTALFVDMIRCQGPGCRAETVWHQLKDCKTLVQTISDFIEALQDKEAAPSTLSLRATALRDLKVTLPAQVNNAICQRTAVAMCEDDKFQEVMDFLNPDCEDKYPDGITCVLPKDLSEDALRLVVREFQGGCISHVINQCFLRVPTPSGSDAAGKSEAMLPTMKRILALCDSFVASKIYHSAAPEKSPLREDVARLLTLLRVVCSETDVVGTELEAAEAARLQLVKGKTAFQSALTIYPAGVFLVETISGLINQSRKDQALQAEIQGVFEFTQGMKPFCRDTIVRERDGEYEISVPLQAKVADMTAKFFSFKDNASDRAKDASSTHLAAIDQHISQLHGALLEAATLRFEKKFPKFDDFMEDLATGKLSDSKTTECLQMLAELSSYHGLPKVHLGKMLGKELASDIAGKLGAVSSISRLLQGALAKLCSLSAGSATEELLFEDRVTALFKGLKDQIVIKQVEAVVPSWAVSLSKVTALIEKSVASFMEQATSTFHGFMVRILDAEVNLDTVLQTAIVGALDQDDKDGKSGLDYAKFCLTYTSCMGDVVTLQSGTETSVKVHVSFVCLSGVLLNLSKYMVMFKEKLAEAEELQAFSELVTRDFEAAKMKQQSKTIYKMHVLSHMSANFARFASAASSFASMTSKMTETDKEMIFFKLLMDRMSTFVAQLLSQCNNELGNAWAALDTSFQKMISLHSFPDMFKGDLDRDQIAKLVADHNTVLLLQLGSKSAALSEEIKTALDAIRMLPKDSVLSASVMTMVVASQSDLHNFSSSAHQGPPKKGERIVLANFTYFQGSMTLGQCLTRDLKPGETRTGLAKRCLDLLSSKGIKCEDNLKRRVDSLTAGK</sequence>
<dbReference type="OrthoDB" id="419972at2759"/>
<dbReference type="AlphaFoldDB" id="A0A9P1GLM2"/>
<evidence type="ECO:0000313" key="4">
    <source>
        <dbReference type="Proteomes" id="UP001152797"/>
    </source>
</evidence>
<organism evidence="2">
    <name type="scientific">Cladocopium goreaui</name>
    <dbReference type="NCBI Taxonomy" id="2562237"/>
    <lineage>
        <taxon>Eukaryota</taxon>
        <taxon>Sar</taxon>
        <taxon>Alveolata</taxon>
        <taxon>Dinophyceae</taxon>
        <taxon>Suessiales</taxon>
        <taxon>Symbiodiniaceae</taxon>
        <taxon>Cladocopium</taxon>
    </lineage>
</organism>
<reference evidence="3" key="2">
    <citation type="submission" date="2024-04" db="EMBL/GenBank/DDBJ databases">
        <authorList>
            <person name="Chen Y."/>
            <person name="Shah S."/>
            <person name="Dougan E. K."/>
            <person name="Thang M."/>
            <person name="Chan C."/>
        </authorList>
    </citation>
    <scope>NUCLEOTIDE SEQUENCE [LARGE SCALE GENOMIC DNA]</scope>
</reference>
<dbReference type="EMBL" id="CAMXCT010006571">
    <property type="protein sequence ID" value="CAI4016199.1"/>
    <property type="molecule type" value="Genomic_DNA"/>
</dbReference>
<protein>
    <submittedName>
        <fullName evidence="2">Uncharacterized protein</fullName>
    </submittedName>
</protein>
<gene>
    <name evidence="2" type="ORF">C1SCF055_LOCUS40957</name>
</gene>
<reference evidence="2" key="1">
    <citation type="submission" date="2022-10" db="EMBL/GenBank/DDBJ databases">
        <authorList>
            <person name="Chen Y."/>
            <person name="Dougan E. K."/>
            <person name="Chan C."/>
            <person name="Rhodes N."/>
            <person name="Thang M."/>
        </authorList>
    </citation>
    <scope>NUCLEOTIDE SEQUENCE</scope>
</reference>
<dbReference type="EMBL" id="CAMXCT030006571">
    <property type="protein sequence ID" value="CAL4803511.1"/>
    <property type="molecule type" value="Genomic_DNA"/>
</dbReference>
<evidence type="ECO:0000313" key="2">
    <source>
        <dbReference type="EMBL" id="CAI4016199.1"/>
    </source>
</evidence>
<keyword evidence="4" id="KW-1185">Reference proteome</keyword>
<dbReference type="Proteomes" id="UP001152797">
    <property type="component" value="Unassembled WGS sequence"/>
</dbReference>
<comment type="caution">
    <text evidence="2">The sequence shown here is derived from an EMBL/GenBank/DDBJ whole genome shotgun (WGS) entry which is preliminary data.</text>
</comment>
<feature type="compositionally biased region" description="Polar residues" evidence="1">
    <location>
        <begin position="106"/>
        <end position="116"/>
    </location>
</feature>
<feature type="region of interest" description="Disordered" evidence="1">
    <location>
        <begin position="98"/>
        <end position="130"/>
    </location>
</feature>
<dbReference type="EMBL" id="CAMXCT020006571">
    <property type="protein sequence ID" value="CAL1169574.1"/>
    <property type="molecule type" value="Genomic_DNA"/>
</dbReference>
<evidence type="ECO:0000313" key="3">
    <source>
        <dbReference type="EMBL" id="CAL1169574.1"/>
    </source>
</evidence>